<evidence type="ECO:0000313" key="2">
    <source>
        <dbReference type="Proteomes" id="UP001253595"/>
    </source>
</evidence>
<proteinExistence type="predicted"/>
<dbReference type="EMBL" id="JAVDVX010000001">
    <property type="protein sequence ID" value="MDR7088548.1"/>
    <property type="molecule type" value="Genomic_DNA"/>
</dbReference>
<dbReference type="Proteomes" id="UP001253595">
    <property type="component" value="Unassembled WGS sequence"/>
</dbReference>
<sequence>MQVIWIFEKGHLKARNQSGELMRCWSAEAAIGLFLADLLNRDINLTRLILWPLLEDSQSNG</sequence>
<evidence type="ECO:0000313" key="1">
    <source>
        <dbReference type="EMBL" id="MDR7088548.1"/>
    </source>
</evidence>
<accession>A0ABU1UTN1</accession>
<comment type="caution">
    <text evidence="1">The sequence shown here is derived from an EMBL/GenBank/DDBJ whole genome shotgun (WGS) entry which is preliminary data.</text>
</comment>
<organism evidence="1 2">
    <name type="scientific">Cellvibrio fibrivorans</name>
    <dbReference type="NCBI Taxonomy" id="126350"/>
    <lineage>
        <taxon>Bacteria</taxon>
        <taxon>Pseudomonadati</taxon>
        <taxon>Pseudomonadota</taxon>
        <taxon>Gammaproteobacteria</taxon>
        <taxon>Cellvibrionales</taxon>
        <taxon>Cellvibrionaceae</taxon>
        <taxon>Cellvibrio</taxon>
    </lineage>
</organism>
<name>A0ABU1UTN1_9GAMM</name>
<gene>
    <name evidence="1" type="ORF">J2X05_000551</name>
</gene>
<keyword evidence="2" id="KW-1185">Reference proteome</keyword>
<reference evidence="1 2" key="1">
    <citation type="submission" date="2023-07" db="EMBL/GenBank/DDBJ databases">
        <title>Sorghum-associated microbial communities from plants grown in Nebraska, USA.</title>
        <authorList>
            <person name="Schachtman D."/>
        </authorList>
    </citation>
    <scope>NUCLEOTIDE SEQUENCE [LARGE SCALE GENOMIC DNA]</scope>
    <source>
        <strain evidence="1 2">BE190</strain>
    </source>
</reference>
<protein>
    <submittedName>
        <fullName evidence="1">Uncharacterized protein</fullName>
    </submittedName>
</protein>
<dbReference type="RefSeq" id="WP_310068330.1">
    <property type="nucleotide sequence ID" value="NZ_JAVDVX010000001.1"/>
</dbReference>